<evidence type="ECO:0000313" key="3">
    <source>
        <dbReference type="Proteomes" id="UP000186684"/>
    </source>
</evidence>
<dbReference type="EMBL" id="FTOQ01000007">
    <property type="protein sequence ID" value="SIS95264.1"/>
    <property type="molecule type" value="Genomic_DNA"/>
</dbReference>
<protein>
    <recommendedName>
        <fullName evidence="4">Cyclic nucleotide-binding domain-containing protein</fullName>
    </recommendedName>
</protein>
<dbReference type="AlphaFoldDB" id="A0A1N7NA66"/>
<keyword evidence="1" id="KW-0812">Transmembrane</keyword>
<evidence type="ECO:0000313" key="2">
    <source>
        <dbReference type="EMBL" id="SIS95264.1"/>
    </source>
</evidence>
<dbReference type="InterPro" id="IPR014710">
    <property type="entry name" value="RmlC-like_jellyroll"/>
</dbReference>
<reference evidence="3" key="1">
    <citation type="submission" date="2017-01" db="EMBL/GenBank/DDBJ databases">
        <authorList>
            <person name="Varghese N."/>
            <person name="Submissions S."/>
        </authorList>
    </citation>
    <scope>NUCLEOTIDE SEQUENCE [LARGE SCALE GENOMIC DNA]</scope>
    <source>
        <strain evidence="3">DSM 29430</strain>
    </source>
</reference>
<feature type="transmembrane region" description="Helical" evidence="1">
    <location>
        <begin position="6"/>
        <end position="25"/>
    </location>
</feature>
<feature type="transmembrane region" description="Helical" evidence="1">
    <location>
        <begin position="57"/>
        <end position="80"/>
    </location>
</feature>
<organism evidence="2 3">
    <name type="scientific">Roseivivax lentus</name>
    <dbReference type="NCBI Taxonomy" id="633194"/>
    <lineage>
        <taxon>Bacteria</taxon>
        <taxon>Pseudomonadati</taxon>
        <taxon>Pseudomonadota</taxon>
        <taxon>Alphaproteobacteria</taxon>
        <taxon>Rhodobacterales</taxon>
        <taxon>Roseobacteraceae</taxon>
        <taxon>Roseivivax</taxon>
    </lineage>
</organism>
<proteinExistence type="predicted"/>
<dbReference type="Proteomes" id="UP000186684">
    <property type="component" value="Unassembled WGS sequence"/>
</dbReference>
<dbReference type="InterPro" id="IPR018490">
    <property type="entry name" value="cNMP-bd_dom_sf"/>
</dbReference>
<keyword evidence="3" id="KW-1185">Reference proteome</keyword>
<feature type="transmembrane region" description="Helical" evidence="1">
    <location>
        <begin position="32"/>
        <end position="51"/>
    </location>
</feature>
<evidence type="ECO:0008006" key="4">
    <source>
        <dbReference type="Google" id="ProtNLM"/>
    </source>
</evidence>
<keyword evidence="1" id="KW-0472">Membrane</keyword>
<accession>A0A1N7NA66</accession>
<name>A0A1N7NA66_9RHOB</name>
<evidence type="ECO:0000256" key="1">
    <source>
        <dbReference type="SAM" id="Phobius"/>
    </source>
</evidence>
<dbReference type="SUPFAM" id="SSF51206">
    <property type="entry name" value="cAMP-binding domain-like"/>
    <property type="match status" value="1"/>
</dbReference>
<gene>
    <name evidence="2" type="ORF">SAMN05421759_107127</name>
</gene>
<dbReference type="Gene3D" id="2.60.120.10">
    <property type="entry name" value="Jelly Rolls"/>
    <property type="match status" value="1"/>
</dbReference>
<sequence length="232" mass="25539">MEMVQQVISPSSLLIIGAVGTYVIGFLCRDQLYIRTLIVIGSVFYAIYYWTVPAEPLWEAMIGTTLIGAASLQGAIQIVWSRTMISAPRGTRHVLERLGYIEPGLFRHLMRLGERQTIREATELVTEGVRPDSLWLLLDGDLMLNRHGQAPTQITGPCFIGEVAWLQGGGASATVTVNPGADVVRWRHDSLNRGLRRNHRLELALEALIARDLASKLSRSAPIDAAPRSVSA</sequence>
<dbReference type="STRING" id="633194.SAMN05421759_107127"/>
<keyword evidence="1" id="KW-1133">Transmembrane helix</keyword>